<protein>
    <recommendedName>
        <fullName evidence="1">PUA domain-containing protein</fullName>
    </recommendedName>
</protein>
<dbReference type="Gene3D" id="3.10.450.90">
    <property type="entry name" value="ArcTGT, C2 domain"/>
    <property type="match status" value="1"/>
</dbReference>
<dbReference type="PROSITE" id="PS50890">
    <property type="entry name" value="PUA"/>
    <property type="match status" value="1"/>
</dbReference>
<reference evidence="2" key="1">
    <citation type="journal article" date="2015" name="Nature">
        <title>Complex archaea that bridge the gap between prokaryotes and eukaryotes.</title>
        <authorList>
            <person name="Spang A."/>
            <person name="Saw J.H."/>
            <person name="Jorgensen S.L."/>
            <person name="Zaremba-Niedzwiedzka K."/>
            <person name="Martijn J."/>
            <person name="Lind A.E."/>
            <person name="van Eijk R."/>
            <person name="Schleper C."/>
            <person name="Guy L."/>
            <person name="Ettema T.J."/>
        </authorList>
    </citation>
    <scope>NUCLEOTIDE SEQUENCE</scope>
</reference>
<dbReference type="Pfam" id="PF14810">
    <property type="entry name" value="TGT_C2"/>
    <property type="match status" value="1"/>
</dbReference>
<dbReference type="InterPro" id="IPR002478">
    <property type="entry name" value="PUA"/>
</dbReference>
<dbReference type="GO" id="GO:0003723">
    <property type="term" value="F:RNA binding"/>
    <property type="evidence" value="ECO:0007669"/>
    <property type="project" value="InterPro"/>
</dbReference>
<evidence type="ECO:0000313" key="2">
    <source>
        <dbReference type="EMBL" id="KKN06970.1"/>
    </source>
</evidence>
<comment type="caution">
    <text evidence="2">The sequence shown here is derived from an EMBL/GenBank/DDBJ whole genome shotgun (WGS) entry which is preliminary data.</text>
</comment>
<name>A0A0F9MHY2_9ZZZZ</name>
<dbReference type="AlphaFoldDB" id="A0A0F9MHY2"/>
<dbReference type="InterPro" id="IPR038250">
    <property type="entry name" value="TGT_C2_sf"/>
</dbReference>
<dbReference type="InterPro" id="IPR015947">
    <property type="entry name" value="PUA-like_sf"/>
</dbReference>
<organism evidence="2">
    <name type="scientific">marine sediment metagenome</name>
    <dbReference type="NCBI Taxonomy" id="412755"/>
    <lineage>
        <taxon>unclassified sequences</taxon>
        <taxon>metagenomes</taxon>
        <taxon>ecological metagenomes</taxon>
    </lineage>
</organism>
<dbReference type="EMBL" id="LAZR01004621">
    <property type="protein sequence ID" value="KKN06970.1"/>
    <property type="molecule type" value="Genomic_DNA"/>
</dbReference>
<proteinExistence type="predicted"/>
<feature type="domain" description="PUA" evidence="1">
    <location>
        <begin position="88"/>
        <end position="162"/>
    </location>
</feature>
<dbReference type="CDD" id="cd21149">
    <property type="entry name" value="PUA_archaeosine_TGT"/>
    <property type="match status" value="1"/>
</dbReference>
<evidence type="ECO:0000259" key="1">
    <source>
        <dbReference type="SMART" id="SM00359"/>
    </source>
</evidence>
<sequence length="166" mass="19084">MDNMELKTFLGLRQILAISDYQFGVSVTDLFFGDLKLIHFKRSPNTDKIRYIYHKNNLLFPLRPNNGLFTLSLYSAKLIIRNISTPKLRVVVLDEISEFIRKGRNVFCKHVIKIDNDLRPLDEVIVVNQDDELLAIGKLKLPISYVKSFSSGVAVNVRKGIYKSKI</sequence>
<dbReference type="Pfam" id="PF01472">
    <property type="entry name" value="PUA"/>
    <property type="match status" value="1"/>
</dbReference>
<dbReference type="SUPFAM" id="SSF88697">
    <property type="entry name" value="PUA domain-like"/>
    <property type="match status" value="1"/>
</dbReference>
<accession>A0A0F9MHY2</accession>
<gene>
    <name evidence="2" type="ORF">LCGC14_1071900</name>
</gene>
<dbReference type="Gene3D" id="2.30.130.10">
    <property type="entry name" value="PUA domain"/>
    <property type="match status" value="1"/>
</dbReference>
<dbReference type="InterPro" id="IPR029402">
    <property type="entry name" value="TGT_C2"/>
</dbReference>
<dbReference type="InterPro" id="IPR036974">
    <property type="entry name" value="PUA_sf"/>
</dbReference>
<dbReference type="SMART" id="SM00359">
    <property type="entry name" value="PUA"/>
    <property type="match status" value="1"/>
</dbReference>
<dbReference type="SUPFAM" id="SSF88802">
    <property type="entry name" value="Pre-PUA domain"/>
    <property type="match status" value="1"/>
</dbReference>